<keyword evidence="10" id="KW-0472">Membrane</keyword>
<dbReference type="EC" id="2.7.7.48" evidence="1"/>
<dbReference type="KEGG" id="vg:80398053"/>
<dbReference type="GO" id="GO:0000166">
    <property type="term" value="F:nucleotide binding"/>
    <property type="evidence" value="ECO:0007669"/>
    <property type="project" value="UniProtKB-KW"/>
</dbReference>
<evidence type="ECO:0000256" key="1">
    <source>
        <dbReference type="ARBA" id="ARBA00012494"/>
    </source>
</evidence>
<keyword evidence="9" id="KW-0460">Magnesium</keyword>
<dbReference type="PROSITE" id="PS50522">
    <property type="entry name" value="RDRP_PHAGE"/>
    <property type="match status" value="1"/>
</dbReference>
<evidence type="ECO:0000256" key="5">
    <source>
        <dbReference type="ARBA" id="ARBA00022741"/>
    </source>
</evidence>
<keyword evidence="9" id="KW-0479">Metal-binding</keyword>
<evidence type="ECO:0000313" key="12">
    <source>
        <dbReference type="EMBL" id="DAD50778.1"/>
    </source>
</evidence>
<evidence type="ECO:0000256" key="4">
    <source>
        <dbReference type="ARBA" id="ARBA00022695"/>
    </source>
</evidence>
<dbReference type="GeneID" id="80398053"/>
<keyword evidence="6" id="KW-0693">Viral RNA replication</keyword>
<dbReference type="InterPro" id="IPR005093">
    <property type="entry name" value="RNArep_beta"/>
</dbReference>
<feature type="binding site" evidence="9">
    <location>
        <position position="355"/>
    </location>
    <ligand>
        <name>Mg(2+)</name>
        <dbReference type="ChEBI" id="CHEBI:18420"/>
        <label>2</label>
    </ligand>
</feature>
<feature type="domain" description="RdRp catalytic" evidence="11">
    <location>
        <begin position="253"/>
        <end position="387"/>
    </location>
</feature>
<organism evidence="12 13">
    <name type="scientific">ssRNA phage SRR5208572_1</name>
    <dbReference type="NCBI Taxonomy" id="2786384"/>
    <lineage>
        <taxon>Viruses</taxon>
        <taxon>Riboviria</taxon>
        <taxon>Orthornavirae</taxon>
        <taxon>Lenarviricota</taxon>
        <taxon>Leviviricetes</taxon>
        <taxon>Norzivirales</taxon>
        <taxon>Fiersviridae</taxon>
        <taxon>Boschuvirus</taxon>
        <taxon>Boschuvirus borborocola</taxon>
    </lineage>
</organism>
<dbReference type="SUPFAM" id="SSF56672">
    <property type="entry name" value="DNA/RNA polymerases"/>
    <property type="match status" value="1"/>
</dbReference>
<comment type="catalytic activity">
    <reaction evidence="8">
        <text>RNA(n) + a ribonucleoside 5'-triphosphate = RNA(n+1) + diphosphate</text>
        <dbReference type="Rhea" id="RHEA:21248"/>
        <dbReference type="Rhea" id="RHEA-COMP:14527"/>
        <dbReference type="Rhea" id="RHEA-COMP:17342"/>
        <dbReference type="ChEBI" id="CHEBI:33019"/>
        <dbReference type="ChEBI" id="CHEBI:61557"/>
        <dbReference type="ChEBI" id="CHEBI:140395"/>
        <dbReference type="EC" id="2.7.7.48"/>
    </reaction>
</comment>
<dbReference type="GO" id="GO:0046872">
    <property type="term" value="F:metal ion binding"/>
    <property type="evidence" value="ECO:0007669"/>
    <property type="project" value="UniProtKB-KW"/>
</dbReference>
<keyword evidence="13" id="KW-1185">Reference proteome</keyword>
<evidence type="ECO:0000259" key="11">
    <source>
        <dbReference type="PROSITE" id="PS50522"/>
    </source>
</evidence>
<dbReference type="Proteomes" id="UP000681723">
    <property type="component" value="Segment"/>
</dbReference>
<evidence type="ECO:0000256" key="6">
    <source>
        <dbReference type="ARBA" id="ARBA00022953"/>
    </source>
</evidence>
<protein>
    <recommendedName>
        <fullName evidence="1">RNA-directed RNA polymerase</fullName>
        <ecNumber evidence="1">2.7.7.48</ecNumber>
    </recommendedName>
    <alternativeName>
        <fullName evidence="7">RNA replicase beta chain</fullName>
    </alternativeName>
</protein>
<sequence length="562" mass="63448">MNELVHKVASKLWSDIGTPYSLGLKKAWDEGRYDEIATASVDPRQYTCADSYFKDAAAAGFLRKAEFLPTSFSRKANAIGRFRQAELACARTNILFDSLNSWQPNAQRRDMHEFFVRVRKKIKDIVGNAPSISRVCREARFGPGSVVGTRGDRSSPLDKLSIDPTVTFSASPFLLDWVGTAWATSCLESNSTLKFVTAGQLLFVEKDAKTLRAIIKSASVNVFYQLGAGSVLRDRLKQSTGIDLDTQSDVHRELAMLASIERHLCTLDLVSASDSCSREFVRFLFPRTWYQLLDDLREKDYEYEGKTYPLEKFSAMGNGFTFELETIIFLCIAAVVCEDNDTAVVYGQNLSTYGDDIIAPDALAMQLKLRLEQAGFTLNMEKSFWGKDCWFRESCGGDYFGGAVVRPYFLKELPNEPQEIISLANGIRRMANPDSDYDDGLGLFGRAWRTALDALPSHIRKLRGPKDLGDIVIHDRERSWGRVKIRYSIRYIRAYKPVAFLVGVYGYSPSAVLAYALMGYRTTHTRVWRFDRDADQHQWYSTNLFTPRDSVSGYKVGVVPFS</sequence>
<keyword evidence="2 12" id="KW-0696">RNA-directed RNA polymerase</keyword>
<evidence type="ECO:0000256" key="8">
    <source>
        <dbReference type="ARBA" id="ARBA00048744"/>
    </source>
</evidence>
<keyword evidence="5" id="KW-0547">Nucleotide-binding</keyword>
<dbReference type="GO" id="GO:0039694">
    <property type="term" value="P:viral RNA genome replication"/>
    <property type="evidence" value="ECO:0007669"/>
    <property type="project" value="InterPro"/>
</dbReference>
<evidence type="ECO:0000256" key="7">
    <source>
        <dbReference type="ARBA" id="ARBA00030248"/>
    </source>
</evidence>
<reference evidence="12" key="1">
    <citation type="submission" date="2020-09" db="EMBL/GenBank/DDBJ databases">
        <title>Leviviricetes taxonomy.</title>
        <authorList>
            <person name="Stockdale S.R."/>
            <person name="Callanan J."/>
            <person name="Adriaenssens E.M."/>
            <person name="Kuhn J.H."/>
            <person name="Rumnieks J."/>
            <person name="Shkoporov A."/>
            <person name="Draper L.A."/>
            <person name="Ross P."/>
            <person name="Hill C."/>
        </authorList>
    </citation>
    <scope>NUCLEOTIDE SEQUENCE</scope>
</reference>
<evidence type="ECO:0000256" key="9">
    <source>
        <dbReference type="PIRSR" id="PIRSR605093-1"/>
    </source>
</evidence>
<keyword evidence="10" id="KW-0812">Transmembrane</keyword>
<evidence type="ECO:0000256" key="10">
    <source>
        <dbReference type="SAM" id="Phobius"/>
    </source>
</evidence>
<feature type="binding site" evidence="9">
    <location>
        <position position="356"/>
    </location>
    <ligand>
        <name>Mg(2+)</name>
        <dbReference type="ChEBI" id="CHEBI:18420"/>
        <label>2</label>
    </ligand>
</feature>
<evidence type="ECO:0000256" key="3">
    <source>
        <dbReference type="ARBA" id="ARBA00022679"/>
    </source>
</evidence>
<gene>
    <name evidence="12" type="primary">SRR5208572_1_4</name>
</gene>
<dbReference type="InterPro" id="IPR007096">
    <property type="entry name" value="RNA-dir_Rpol_cat_phage"/>
</dbReference>
<feature type="transmembrane region" description="Helical" evidence="10">
    <location>
        <begin position="498"/>
        <end position="520"/>
    </location>
</feature>
<dbReference type="GO" id="GO:0003968">
    <property type="term" value="F:RNA-directed RNA polymerase activity"/>
    <property type="evidence" value="ECO:0007669"/>
    <property type="project" value="UniProtKB-KW"/>
</dbReference>
<evidence type="ECO:0000256" key="2">
    <source>
        <dbReference type="ARBA" id="ARBA00022484"/>
    </source>
</evidence>
<dbReference type="Pfam" id="PF03431">
    <property type="entry name" value="RNA_replicase_B"/>
    <property type="match status" value="1"/>
</dbReference>
<keyword evidence="4" id="KW-0548">Nucleotidyltransferase</keyword>
<keyword evidence="10" id="KW-1133">Transmembrane helix</keyword>
<evidence type="ECO:0000313" key="13">
    <source>
        <dbReference type="Proteomes" id="UP000681723"/>
    </source>
</evidence>
<dbReference type="RefSeq" id="YP_010769127.1">
    <property type="nucleotide sequence ID" value="NC_073885.1"/>
</dbReference>
<name>A0A8S5L100_9VIRU</name>
<dbReference type="EMBL" id="BK013624">
    <property type="protein sequence ID" value="DAD50778.1"/>
    <property type="molecule type" value="Genomic_RNA"/>
</dbReference>
<feature type="binding site" evidence="9">
    <location>
        <position position="268"/>
    </location>
    <ligand>
        <name>Mg(2+)</name>
        <dbReference type="ChEBI" id="CHEBI:18420"/>
        <label>2</label>
    </ligand>
</feature>
<accession>A0A8S5L100</accession>
<proteinExistence type="predicted"/>
<comment type="cofactor">
    <cofactor evidence="9">
        <name>Mg(2+)</name>
        <dbReference type="ChEBI" id="CHEBI:18420"/>
    </cofactor>
    <text evidence="9">Binds 2 Mg(2+) per subunit.</text>
</comment>
<dbReference type="InterPro" id="IPR043502">
    <property type="entry name" value="DNA/RNA_pol_sf"/>
</dbReference>
<keyword evidence="3" id="KW-0808">Transferase</keyword>